<dbReference type="InterPro" id="IPR017850">
    <property type="entry name" value="Alkaline_phosphatase_core_sf"/>
</dbReference>
<accession>A0A3N1GJY4</accession>
<keyword evidence="1" id="KW-1133">Transmembrane helix</keyword>
<keyword evidence="1" id="KW-0472">Membrane</keyword>
<proteinExistence type="predicted"/>
<evidence type="ECO:0000313" key="4">
    <source>
        <dbReference type="Proteomes" id="UP000271683"/>
    </source>
</evidence>
<comment type="caution">
    <text evidence="3">The sequence shown here is derived from an EMBL/GenBank/DDBJ whole genome shotgun (WGS) entry which is preliminary data.</text>
</comment>
<dbReference type="SUPFAM" id="SSF53649">
    <property type="entry name" value="Alkaline phosphatase-like"/>
    <property type="match status" value="1"/>
</dbReference>
<evidence type="ECO:0000259" key="2">
    <source>
        <dbReference type="Pfam" id="PF00884"/>
    </source>
</evidence>
<sequence>MSEEEDLVLSVSLRAVLVSRFRRGAATVPAVQDSDAESQRNETSSPSSRLRRVCSRVLTAGALVLIFAALIMPNVVGRLARPGTYVRLPIEGFLAIGVVLLLRGRWKRIGAGAFGAGLGLLTVEKAVDMGFNKVLSRPFDLVLDWELLDDAYSFVRDSAGQAAALGTVAGIVVLIVTVLVLMTRAALRVAKVAERHRTVSARTSVAGIAVWVVLLVLGVQIFEPIPVASRASVMYAWDRVVAVQAGLQDEENFAREVTVDAFAATPPDQLLTALRGKDLFVTFVESYGRSAIEDPVLAPGTVKVLDEGGAELAKAGYAAKSGWLTSPTAGGGSWLAHATLLSGLWINNQQRYRNLTASERLTLTSLSKRAGYDTISVMPGAKYAWPEGAFYGYNRVYDSRNTGYVGPKFGWSPQPDQYTLSWFQKNVHGPAHAPLFVEMPLVSSHTPWAPIPNFIDWDDVGDGAVYEQIKKDGKRSGSIWKDPAKIKREYSRSIQYTLTTLISYLEKFGDENTVMVFLGDHQPAPIVVGDGASRDVPITVVAKDKAVLDRVAGWNWTDGLKPAPDAPVWRMDQFRDKFLTAYGPGAGVAGRALSAPRR</sequence>
<dbReference type="AlphaFoldDB" id="A0A3N1GJY4"/>
<feature type="transmembrane region" description="Helical" evidence="1">
    <location>
        <begin position="84"/>
        <end position="102"/>
    </location>
</feature>
<dbReference type="Proteomes" id="UP000271683">
    <property type="component" value="Unassembled WGS sequence"/>
</dbReference>
<dbReference type="Pfam" id="PF00884">
    <property type="entry name" value="Sulfatase"/>
    <property type="match status" value="1"/>
</dbReference>
<evidence type="ECO:0000256" key="1">
    <source>
        <dbReference type="SAM" id="Phobius"/>
    </source>
</evidence>
<dbReference type="GO" id="GO:0016740">
    <property type="term" value="F:transferase activity"/>
    <property type="evidence" value="ECO:0007669"/>
    <property type="project" value="UniProtKB-KW"/>
</dbReference>
<keyword evidence="1" id="KW-0812">Transmembrane</keyword>
<protein>
    <submittedName>
        <fullName evidence="3">Phosphoglycerol transferase MdoB-like AlkP superfamily enzyme</fullName>
    </submittedName>
</protein>
<dbReference type="EMBL" id="RJKL01000001">
    <property type="protein sequence ID" value="ROP30530.1"/>
    <property type="molecule type" value="Genomic_DNA"/>
</dbReference>
<name>A0A3N1GJY4_9ACTN</name>
<dbReference type="Gene3D" id="3.40.720.10">
    <property type="entry name" value="Alkaline Phosphatase, subunit A"/>
    <property type="match status" value="1"/>
</dbReference>
<feature type="transmembrane region" description="Helical" evidence="1">
    <location>
        <begin position="109"/>
        <end position="127"/>
    </location>
</feature>
<evidence type="ECO:0000313" key="3">
    <source>
        <dbReference type="EMBL" id="ROP30530.1"/>
    </source>
</evidence>
<organism evidence="3 4">
    <name type="scientific">Couchioplanes caeruleus</name>
    <dbReference type="NCBI Taxonomy" id="56438"/>
    <lineage>
        <taxon>Bacteria</taxon>
        <taxon>Bacillati</taxon>
        <taxon>Actinomycetota</taxon>
        <taxon>Actinomycetes</taxon>
        <taxon>Micromonosporales</taxon>
        <taxon>Micromonosporaceae</taxon>
        <taxon>Couchioplanes</taxon>
    </lineage>
</organism>
<dbReference type="InterPro" id="IPR000917">
    <property type="entry name" value="Sulfatase_N"/>
</dbReference>
<feature type="transmembrane region" description="Helical" evidence="1">
    <location>
        <begin position="203"/>
        <end position="222"/>
    </location>
</feature>
<feature type="domain" description="Sulfatase N-terminal" evidence="2">
    <location>
        <begin position="319"/>
        <end position="524"/>
    </location>
</feature>
<gene>
    <name evidence="3" type="ORF">EDD30_3387</name>
</gene>
<keyword evidence="3" id="KW-0808">Transferase</keyword>
<feature type="transmembrane region" description="Helical" evidence="1">
    <location>
        <begin position="162"/>
        <end position="182"/>
    </location>
</feature>
<reference evidence="3 4" key="1">
    <citation type="submission" date="2018-11" db="EMBL/GenBank/DDBJ databases">
        <title>Sequencing the genomes of 1000 actinobacteria strains.</title>
        <authorList>
            <person name="Klenk H.-P."/>
        </authorList>
    </citation>
    <scope>NUCLEOTIDE SEQUENCE [LARGE SCALE GENOMIC DNA]</scope>
    <source>
        <strain evidence="3 4">DSM 43634</strain>
    </source>
</reference>
<feature type="transmembrane region" description="Helical" evidence="1">
    <location>
        <begin position="53"/>
        <end position="72"/>
    </location>
</feature>